<accession>A0A9W6YKE3</accession>
<dbReference type="EMBL" id="BSXT01019645">
    <property type="protein sequence ID" value="GMG18610.1"/>
    <property type="molecule type" value="Genomic_DNA"/>
</dbReference>
<feature type="compositionally biased region" description="Basic and acidic residues" evidence="1">
    <location>
        <begin position="58"/>
        <end position="82"/>
    </location>
</feature>
<comment type="caution">
    <text evidence="2">The sequence shown here is derived from an EMBL/GenBank/DDBJ whole genome shotgun (WGS) entry which is preliminary data.</text>
</comment>
<sequence>MILRAAPDALGAAGPAQHNADAPSLTETEEKPSAPASQKHSDDPEATEDTPASKKHAHDMSEGKKKEKAATEKPSIGEKTEKSPPASPKQTPAASKKKKTSASKKLTRKTKKTTASPKPAPKRPAVKKPAATQPSKKDAPKEDRRTSLLPPKRTDVLLPGPYEGGSQ</sequence>
<keyword evidence="3" id="KW-1185">Reference proteome</keyword>
<proteinExistence type="predicted"/>
<dbReference type="Proteomes" id="UP001165121">
    <property type="component" value="Unassembled WGS sequence"/>
</dbReference>
<name>A0A9W6YKE3_9STRA</name>
<feature type="compositionally biased region" description="Basic residues" evidence="1">
    <location>
        <begin position="95"/>
        <end position="112"/>
    </location>
</feature>
<dbReference type="AlphaFoldDB" id="A0A9W6YKE3"/>
<reference evidence="2" key="1">
    <citation type="submission" date="2023-04" db="EMBL/GenBank/DDBJ databases">
        <title>Phytophthora fragariaefolia NBRC 109709.</title>
        <authorList>
            <person name="Ichikawa N."/>
            <person name="Sato H."/>
            <person name="Tonouchi N."/>
        </authorList>
    </citation>
    <scope>NUCLEOTIDE SEQUENCE</scope>
    <source>
        <strain evidence="2">NBRC 109709</strain>
    </source>
</reference>
<organism evidence="2 3">
    <name type="scientific">Phytophthora fragariaefolia</name>
    <dbReference type="NCBI Taxonomy" id="1490495"/>
    <lineage>
        <taxon>Eukaryota</taxon>
        <taxon>Sar</taxon>
        <taxon>Stramenopiles</taxon>
        <taxon>Oomycota</taxon>
        <taxon>Peronosporomycetes</taxon>
        <taxon>Peronosporales</taxon>
        <taxon>Peronosporaceae</taxon>
        <taxon>Phytophthora</taxon>
    </lineage>
</organism>
<feature type="compositionally biased region" description="Low complexity" evidence="1">
    <location>
        <begin position="1"/>
        <end position="16"/>
    </location>
</feature>
<evidence type="ECO:0000256" key="1">
    <source>
        <dbReference type="SAM" id="MobiDB-lite"/>
    </source>
</evidence>
<gene>
    <name evidence="2" type="ORF">Pfra01_003072300</name>
</gene>
<feature type="region of interest" description="Disordered" evidence="1">
    <location>
        <begin position="1"/>
        <end position="167"/>
    </location>
</feature>
<evidence type="ECO:0000313" key="2">
    <source>
        <dbReference type="EMBL" id="GMG18610.1"/>
    </source>
</evidence>
<protein>
    <submittedName>
        <fullName evidence="2">Unnamed protein product</fullName>
    </submittedName>
</protein>
<feature type="compositionally biased region" description="Basic and acidic residues" evidence="1">
    <location>
        <begin position="135"/>
        <end position="146"/>
    </location>
</feature>
<evidence type="ECO:0000313" key="3">
    <source>
        <dbReference type="Proteomes" id="UP001165121"/>
    </source>
</evidence>